<comment type="miscellaneous">
    <text evidence="11">In the RecBCD complex, RecB has a slow 3'-5' helicase, an exonuclease activity and loads RecA onto ssDNA, RecD has a fast 5'-3' helicase activity, while RecC stimulates the ATPase and processivity of the RecB helicase and contributes to recognition of the Chi site.</text>
</comment>
<keyword evidence="7 11" id="KW-0067">ATP-binding</keyword>
<protein>
    <recommendedName>
        <fullName evidence="11">RecBCD enzyme subunit RecD</fullName>
        <ecNumber evidence="11">5.6.2.3</ecNumber>
    </recommendedName>
    <alternativeName>
        <fullName evidence="11">DNA 5'-3' helicase subunit RecD</fullName>
    </alternativeName>
    <alternativeName>
        <fullName evidence="11">Exonuclease V subunit RecD</fullName>
        <shortName evidence="11">ExoV subunit RecD</shortName>
    </alternativeName>
    <alternativeName>
        <fullName evidence="11">Helicase/nuclease RecBCD subunit RecD</fullName>
    </alternativeName>
</protein>
<organism evidence="14 15">
    <name type="scientific">Buchnera aphidicola</name>
    <name type="common">Aphis gossypii</name>
    <dbReference type="NCBI Taxonomy" id="98785"/>
    <lineage>
        <taxon>Bacteria</taxon>
        <taxon>Pseudomonadati</taxon>
        <taxon>Pseudomonadota</taxon>
        <taxon>Gammaproteobacteria</taxon>
        <taxon>Enterobacterales</taxon>
        <taxon>Erwiniaceae</taxon>
        <taxon>Buchnera</taxon>
    </lineage>
</organism>
<dbReference type="EMBL" id="CP042426">
    <property type="protein sequence ID" value="QFQ32265.1"/>
    <property type="molecule type" value="Genomic_DNA"/>
</dbReference>
<reference evidence="14 15" key="1">
    <citation type="submission" date="2019-07" db="EMBL/GenBank/DDBJ databases">
        <title>Buchnera limit thermal tolerance of host aphids.</title>
        <authorList>
            <person name="Zhang B."/>
            <person name="Moran N."/>
        </authorList>
    </citation>
    <scope>NUCLEOTIDE SEQUENCE [LARGE SCALE GENOMIC DNA]</scope>
    <source>
        <strain evidence="14 15">Ago-UT1</strain>
    </source>
</reference>
<dbReference type="Pfam" id="PF21185">
    <property type="entry name" value="RecD_N"/>
    <property type="match status" value="1"/>
</dbReference>
<evidence type="ECO:0000256" key="2">
    <source>
        <dbReference type="ARBA" id="ARBA00022741"/>
    </source>
</evidence>
<dbReference type="Gene3D" id="1.10.10.1020">
    <property type="entry name" value="RecBCD complex, subunit RecD, N-terminal domain"/>
    <property type="match status" value="1"/>
</dbReference>
<evidence type="ECO:0000256" key="1">
    <source>
        <dbReference type="ARBA" id="ARBA00022722"/>
    </source>
</evidence>
<keyword evidence="10 11" id="KW-0413">Isomerase</keyword>
<dbReference type="Proteomes" id="UP000326914">
    <property type="component" value="Chromosome"/>
</dbReference>
<keyword evidence="3 11" id="KW-0227">DNA damage</keyword>
<dbReference type="GO" id="GO:0009338">
    <property type="term" value="C:exodeoxyribonuclease V complex"/>
    <property type="evidence" value="ECO:0007669"/>
    <property type="project" value="InterPro"/>
</dbReference>
<keyword evidence="9 11" id="KW-0234">DNA repair</keyword>
<dbReference type="AlphaFoldDB" id="A0A5J6ZE02"/>
<evidence type="ECO:0000256" key="3">
    <source>
        <dbReference type="ARBA" id="ARBA00022763"/>
    </source>
</evidence>
<dbReference type="PANTHER" id="PTHR43788:SF6">
    <property type="entry name" value="DNA HELICASE B"/>
    <property type="match status" value="1"/>
</dbReference>
<dbReference type="GO" id="GO:0000724">
    <property type="term" value="P:double-strand break repair via homologous recombination"/>
    <property type="evidence" value="ECO:0007669"/>
    <property type="project" value="UniProtKB-UniRule"/>
</dbReference>
<dbReference type="InterPro" id="IPR041851">
    <property type="entry name" value="RecD_N_sf"/>
</dbReference>
<comment type="function">
    <text evidence="11">A helicase/nuclease that prepares dsDNA breaks (DSB) for recombinational DNA repair. Binds to DSBs and unwinds DNA via a highly rapid and processive ATP-dependent bidirectional helicase activity. Unwinds dsDNA until it encounters a Chi (crossover hotspot instigator) sequence from the 3' direction. Cuts ssDNA a few nucleotides 3' to the Chi site. The properties and activities of the enzyme are changed at Chi. The Chi-altered holoenzyme produces a long 3'-ssDNA overhang and facilitates RecA-binding to the ssDNA for homologous DNA recombination and repair. Holoenzyme degrades any linearized DNA that is unable to undergo homologous recombination. In the holoenzyme this subunit has ssDNA-dependent ATPase and 5'-3' helicase activity. When added to pre-assembled RecBC greatly stimulates nuclease activity and augments holoenzyme processivity. Negatively regulates the RecA-loading ability of RecBCD.</text>
</comment>
<comment type="catalytic activity">
    <reaction evidence="11">
        <text>ATP + H2O = ADP + phosphate + H(+)</text>
        <dbReference type="Rhea" id="RHEA:13065"/>
        <dbReference type="ChEBI" id="CHEBI:15377"/>
        <dbReference type="ChEBI" id="CHEBI:15378"/>
        <dbReference type="ChEBI" id="CHEBI:30616"/>
        <dbReference type="ChEBI" id="CHEBI:43474"/>
        <dbReference type="ChEBI" id="CHEBI:456216"/>
        <dbReference type="EC" id="5.6.2.3"/>
    </reaction>
</comment>
<dbReference type="NCBIfam" id="TIGR01447">
    <property type="entry name" value="recD"/>
    <property type="match status" value="1"/>
</dbReference>
<evidence type="ECO:0000256" key="6">
    <source>
        <dbReference type="ARBA" id="ARBA00022839"/>
    </source>
</evidence>
<keyword evidence="1 11" id="KW-0540">Nuclease</keyword>
<evidence type="ECO:0000256" key="5">
    <source>
        <dbReference type="ARBA" id="ARBA00022806"/>
    </source>
</evidence>
<dbReference type="InterPro" id="IPR006344">
    <property type="entry name" value="RecD"/>
</dbReference>
<dbReference type="InterPro" id="IPR050534">
    <property type="entry name" value="Coronavir_polyprotein_1ab"/>
</dbReference>
<dbReference type="SUPFAM" id="SSF52540">
    <property type="entry name" value="P-loop containing nucleoside triphosphate hydrolases"/>
    <property type="match status" value="1"/>
</dbReference>
<dbReference type="InterPro" id="IPR027785">
    <property type="entry name" value="UvrD-like_helicase_C"/>
</dbReference>
<feature type="domain" description="RecBCD enzyme subunit RecD N-terminal" evidence="13">
    <location>
        <begin position="11"/>
        <end position="110"/>
    </location>
</feature>
<dbReference type="HAMAP" id="MF_01487">
    <property type="entry name" value="RecD"/>
    <property type="match status" value="1"/>
</dbReference>
<evidence type="ECO:0000259" key="12">
    <source>
        <dbReference type="Pfam" id="PF13538"/>
    </source>
</evidence>
<dbReference type="CDD" id="cd18809">
    <property type="entry name" value="SF1_C_RecD"/>
    <property type="match status" value="1"/>
</dbReference>
<dbReference type="GO" id="GO:0008854">
    <property type="term" value="F:exodeoxyribonuclease V activity"/>
    <property type="evidence" value="ECO:0007669"/>
    <property type="project" value="InterPro"/>
</dbReference>
<comment type="similarity">
    <text evidence="11">Belongs to the RecD family.</text>
</comment>
<keyword evidence="5 11" id="KW-0347">Helicase</keyword>
<keyword evidence="8 11" id="KW-0238">DNA-binding</keyword>
<evidence type="ECO:0000256" key="8">
    <source>
        <dbReference type="ARBA" id="ARBA00023125"/>
    </source>
</evidence>
<dbReference type="GO" id="GO:0003677">
    <property type="term" value="F:DNA binding"/>
    <property type="evidence" value="ECO:0007669"/>
    <property type="project" value="UniProtKB-UniRule"/>
</dbReference>
<feature type="binding site" evidence="11">
    <location>
        <begin position="171"/>
        <end position="178"/>
    </location>
    <ligand>
        <name>ATP</name>
        <dbReference type="ChEBI" id="CHEBI:30616"/>
    </ligand>
</feature>
<proteinExistence type="inferred from homology"/>
<dbReference type="InterPro" id="IPR049550">
    <property type="entry name" value="RecD_N"/>
</dbReference>
<comment type="subunit">
    <text evidence="11">Heterotrimer of RecB, RecC and RecD. All subunits contribute to DNA-binding.</text>
</comment>
<evidence type="ECO:0000313" key="15">
    <source>
        <dbReference type="Proteomes" id="UP000326914"/>
    </source>
</evidence>
<keyword evidence="2 11" id="KW-0547">Nucleotide-binding</keyword>
<name>A0A5J6ZE02_9GAMM</name>
<evidence type="ECO:0000256" key="11">
    <source>
        <dbReference type="HAMAP-Rule" id="MF_01487"/>
    </source>
</evidence>
<dbReference type="Gene3D" id="3.40.50.300">
    <property type="entry name" value="P-loop containing nucleotide triphosphate hydrolases"/>
    <property type="match status" value="3"/>
</dbReference>
<dbReference type="OrthoDB" id="9803432at2"/>
<evidence type="ECO:0000313" key="14">
    <source>
        <dbReference type="EMBL" id="QFQ32265.1"/>
    </source>
</evidence>
<dbReference type="PANTHER" id="PTHR43788">
    <property type="entry name" value="DNA2/NAM7 HELICASE FAMILY MEMBER"/>
    <property type="match status" value="1"/>
</dbReference>
<dbReference type="CDD" id="cd17933">
    <property type="entry name" value="DEXSc_RecD-like"/>
    <property type="match status" value="1"/>
</dbReference>
<dbReference type="GO" id="GO:0016887">
    <property type="term" value="F:ATP hydrolysis activity"/>
    <property type="evidence" value="ECO:0007669"/>
    <property type="project" value="RHEA"/>
</dbReference>
<dbReference type="InterPro" id="IPR027417">
    <property type="entry name" value="P-loop_NTPase"/>
</dbReference>
<feature type="domain" description="UvrD-like helicase C-terminal" evidence="12">
    <location>
        <begin position="539"/>
        <end position="585"/>
    </location>
</feature>
<gene>
    <name evidence="11 14" type="primary">recD</name>
    <name evidence="14" type="ORF">FQV32_02500</name>
</gene>
<dbReference type="EC" id="5.6.2.3" evidence="11"/>
<evidence type="ECO:0000259" key="13">
    <source>
        <dbReference type="Pfam" id="PF21185"/>
    </source>
</evidence>
<dbReference type="GO" id="GO:0005524">
    <property type="term" value="F:ATP binding"/>
    <property type="evidence" value="ECO:0007669"/>
    <property type="project" value="UniProtKB-UniRule"/>
</dbReference>
<dbReference type="RefSeq" id="WP_158346635.1">
    <property type="nucleotide sequence ID" value="NZ_CP042426.1"/>
</dbReference>
<evidence type="ECO:0000256" key="9">
    <source>
        <dbReference type="ARBA" id="ARBA00023204"/>
    </source>
</evidence>
<keyword evidence="4 11" id="KW-0378">Hydrolase</keyword>
<accession>A0A5J6ZE02</accession>
<evidence type="ECO:0000256" key="4">
    <source>
        <dbReference type="ARBA" id="ARBA00022801"/>
    </source>
</evidence>
<sequence>MKKLLKNLAKKKIIRTIDFIFSQFISKKNNIIMLIAACVSFESNNGYLFLPIEYFKKNHFFSIQNKKIIEKIFFILNIKKVNWSLELSQHHAFSNGKITTPLIFIKNKIYLYKIWKSEKNILKFLYKENIDNQYNLNNFKFLRELFPEKVYNAQKVAVTLSLIHPVTFILGGPGTGKTTTIIKIIIALIKCSKKNIIIQLSAPTGKATSRLIEILNNSKILNLYLSKEEKKQFLLNPITVHKLLGISKISNKTFFNEKNPLNIDVLIIDEASMIDVLMMNNIFSSIKKNTKVIFIGDQNQLSPVGTGSILKKIYSYAHDGYSLKNISILKKIKQYKNLYYKENKNDTSLISDKICILRKNYRFKKNPEIYMLANGINQNKKEICIKLFNNLIKNVFFHEINCINQYKEMIEKIISFHQKYWDGINKKNKIKEAIKTFQKYQILCVVKDSIYGTNSINEILEKTMYEKKIIKKHFYINNEIWYIGKPIIITKNNKYLNLSNGEIGITNLDYQNKLQVCFLKNNDSIQYVPADLLEHYETAWCITVHKSQGSEFNHITLILPDRQLEILSKEILYTAITRSREKLNIFSNKKIFTTTIEKQKFSIY</sequence>
<evidence type="ECO:0000256" key="7">
    <source>
        <dbReference type="ARBA" id="ARBA00022840"/>
    </source>
</evidence>
<dbReference type="GO" id="GO:0017116">
    <property type="term" value="F:single-stranded DNA helicase activity"/>
    <property type="evidence" value="ECO:0007669"/>
    <property type="project" value="TreeGrafter"/>
</dbReference>
<dbReference type="Pfam" id="PF13245">
    <property type="entry name" value="AAA_19"/>
    <property type="match status" value="1"/>
</dbReference>
<evidence type="ECO:0000256" key="10">
    <source>
        <dbReference type="ARBA" id="ARBA00023235"/>
    </source>
</evidence>
<keyword evidence="6 11" id="KW-0269">Exonuclease</keyword>
<dbReference type="GO" id="GO:0043139">
    <property type="term" value="F:5'-3' DNA helicase activity"/>
    <property type="evidence" value="ECO:0007669"/>
    <property type="project" value="UniProtKB-UniRule"/>
</dbReference>
<dbReference type="Pfam" id="PF13538">
    <property type="entry name" value="UvrD_C_2"/>
    <property type="match status" value="1"/>
</dbReference>